<dbReference type="Gramene" id="CDF41281">
    <property type="protein sequence ID" value="CDF41281"/>
    <property type="gene ID" value="CHC_T00007794001"/>
</dbReference>
<dbReference type="Proteomes" id="UP000012073">
    <property type="component" value="Unassembled WGS sequence"/>
</dbReference>
<keyword evidence="2" id="KW-1185">Reference proteome</keyword>
<proteinExistence type="predicted"/>
<accession>R7QUX4</accession>
<protein>
    <submittedName>
        <fullName evidence="1">Uncharacterized protein</fullName>
    </submittedName>
</protein>
<evidence type="ECO:0000313" key="2">
    <source>
        <dbReference type="Proteomes" id="UP000012073"/>
    </source>
</evidence>
<organism evidence="1 2">
    <name type="scientific">Chondrus crispus</name>
    <name type="common">Carrageen Irish moss</name>
    <name type="synonym">Polymorpha crispa</name>
    <dbReference type="NCBI Taxonomy" id="2769"/>
    <lineage>
        <taxon>Eukaryota</taxon>
        <taxon>Rhodophyta</taxon>
        <taxon>Florideophyceae</taxon>
        <taxon>Rhodymeniophycidae</taxon>
        <taxon>Gigartinales</taxon>
        <taxon>Gigartinaceae</taxon>
        <taxon>Chondrus</taxon>
    </lineage>
</organism>
<reference evidence="2" key="1">
    <citation type="journal article" date="2013" name="Proc. Natl. Acad. Sci. U.S.A.">
        <title>Genome structure and metabolic features in the red seaweed Chondrus crispus shed light on evolution of the Archaeplastida.</title>
        <authorList>
            <person name="Collen J."/>
            <person name="Porcel B."/>
            <person name="Carre W."/>
            <person name="Ball S.G."/>
            <person name="Chaparro C."/>
            <person name="Tonon T."/>
            <person name="Barbeyron T."/>
            <person name="Michel G."/>
            <person name="Noel B."/>
            <person name="Valentin K."/>
            <person name="Elias M."/>
            <person name="Artiguenave F."/>
            <person name="Arun A."/>
            <person name="Aury J.M."/>
            <person name="Barbosa-Neto J.F."/>
            <person name="Bothwell J.H."/>
            <person name="Bouget F.Y."/>
            <person name="Brillet L."/>
            <person name="Cabello-Hurtado F."/>
            <person name="Capella-Gutierrez S."/>
            <person name="Charrier B."/>
            <person name="Cladiere L."/>
            <person name="Cock J.M."/>
            <person name="Coelho S.M."/>
            <person name="Colleoni C."/>
            <person name="Czjzek M."/>
            <person name="Da Silva C."/>
            <person name="Delage L."/>
            <person name="Denoeud F."/>
            <person name="Deschamps P."/>
            <person name="Dittami S.M."/>
            <person name="Gabaldon T."/>
            <person name="Gachon C.M."/>
            <person name="Groisillier A."/>
            <person name="Herve C."/>
            <person name="Jabbari K."/>
            <person name="Katinka M."/>
            <person name="Kloareg B."/>
            <person name="Kowalczyk N."/>
            <person name="Labadie K."/>
            <person name="Leblanc C."/>
            <person name="Lopez P.J."/>
            <person name="McLachlan D.H."/>
            <person name="Meslet-Cladiere L."/>
            <person name="Moustafa A."/>
            <person name="Nehr Z."/>
            <person name="Nyvall Collen P."/>
            <person name="Panaud O."/>
            <person name="Partensky F."/>
            <person name="Poulain J."/>
            <person name="Rensing S.A."/>
            <person name="Rousvoal S."/>
            <person name="Samson G."/>
            <person name="Symeonidi A."/>
            <person name="Weissenbach J."/>
            <person name="Zambounis A."/>
            <person name="Wincker P."/>
            <person name="Boyen C."/>
        </authorList>
    </citation>
    <scope>NUCLEOTIDE SEQUENCE [LARGE SCALE GENOMIC DNA]</scope>
    <source>
        <strain evidence="2">cv. Stackhouse</strain>
    </source>
</reference>
<dbReference type="EMBL" id="HG002339">
    <property type="protein sequence ID" value="CDF41281.1"/>
    <property type="molecule type" value="Genomic_DNA"/>
</dbReference>
<sequence length="75" mass="8243">MPPSSAPLFRYCKKDHALRIESKSAQGPLSGLHVCPLPFVDRSVARGRLLLPLWGSKPTSCVLQQDNGQKNLRAC</sequence>
<name>R7QUX4_CHOCR</name>
<dbReference type="AlphaFoldDB" id="R7QUX4"/>
<gene>
    <name evidence="1" type="ORF">CHC_T00007794001</name>
</gene>
<dbReference type="RefSeq" id="XP_005711575.1">
    <property type="nucleotide sequence ID" value="XM_005711518.1"/>
</dbReference>
<evidence type="ECO:0000313" key="1">
    <source>
        <dbReference type="EMBL" id="CDF41281.1"/>
    </source>
</evidence>
<dbReference type="KEGG" id="ccp:CHC_T00007794001"/>
<dbReference type="GeneID" id="17319289"/>